<organism evidence="8">
    <name type="scientific">marine metagenome</name>
    <dbReference type="NCBI Taxonomy" id="408172"/>
    <lineage>
        <taxon>unclassified sequences</taxon>
        <taxon>metagenomes</taxon>
        <taxon>ecological metagenomes</taxon>
    </lineage>
</organism>
<keyword evidence="3" id="KW-0479">Metal-binding</keyword>
<dbReference type="InterPro" id="IPR011990">
    <property type="entry name" value="TPR-like_helical_dom_sf"/>
</dbReference>
<dbReference type="Gene3D" id="1.10.8.640">
    <property type="entry name" value="Cytochrome C biogenesis protein"/>
    <property type="match status" value="1"/>
</dbReference>
<dbReference type="InterPro" id="IPR051263">
    <property type="entry name" value="C-type_cytochrome_biogenesis"/>
</dbReference>
<dbReference type="Pfam" id="PF13432">
    <property type="entry name" value="TPR_16"/>
    <property type="match status" value="1"/>
</dbReference>
<dbReference type="EMBL" id="UINC01001661">
    <property type="protein sequence ID" value="SUZ86024.1"/>
    <property type="molecule type" value="Genomic_DNA"/>
</dbReference>
<keyword evidence="6" id="KW-1133">Transmembrane helix</keyword>
<evidence type="ECO:0000313" key="8">
    <source>
        <dbReference type="EMBL" id="SUZ86024.1"/>
    </source>
</evidence>
<name>A0A381R470_9ZZZZ</name>
<evidence type="ECO:0000256" key="6">
    <source>
        <dbReference type="SAM" id="Phobius"/>
    </source>
</evidence>
<dbReference type="PANTHER" id="PTHR47870:SF4">
    <property type="entry name" value="CYTOCHROME C-TYPE BIOGENESIS PROTEIN CYCH"/>
    <property type="match status" value="1"/>
</dbReference>
<feature type="transmembrane region" description="Helical" evidence="6">
    <location>
        <begin position="126"/>
        <end position="145"/>
    </location>
</feature>
<keyword evidence="2" id="KW-0349">Heme</keyword>
<keyword evidence="6" id="KW-0472">Membrane</keyword>
<dbReference type="AlphaFoldDB" id="A0A381R470"/>
<evidence type="ECO:0000259" key="7">
    <source>
        <dbReference type="Pfam" id="PF03918"/>
    </source>
</evidence>
<evidence type="ECO:0000256" key="4">
    <source>
        <dbReference type="ARBA" id="ARBA00022729"/>
    </source>
</evidence>
<sequence length="388" mass="39997">MVVAEVAERPALTNADRAHHLAQEFACPVCAGQSVAESDVPIARTIRVSIASMVDGGADDNDIRTMLVARFGEDIDYTPSGSGLTGLVWVLPVLVASVALAGLALAMRRWKGSGEGGGGSTPVRPLVLAGVGIVAVLAGVLVAQLSGSRGPGDTLSGDIRLSTRTLLIEAGVASTDEAIVLYTQVLELQPSNAEALAYRGWAHRRSGDAVAARADLEAAVESDPTYPDARVFRASQRLVDGDANGASQDLMALDGLDAPPIVGDLLTATRLRERVAELLVKGGTLLAALDLLDSGLGIDPTASGLLAERGWLLARTGEPELVDIGVVSLDEAVAADPLHPHALAYRAVVRSVFLGDSAGATADATEFASLPDQPEDLSVLLASEGLLD</sequence>
<keyword evidence="5" id="KW-0408">Iron</keyword>
<reference evidence="8" key="1">
    <citation type="submission" date="2018-05" db="EMBL/GenBank/DDBJ databases">
        <authorList>
            <person name="Lanie J.A."/>
            <person name="Ng W.-L."/>
            <person name="Kazmierczak K.M."/>
            <person name="Andrzejewski T.M."/>
            <person name="Davidsen T.M."/>
            <person name="Wayne K.J."/>
            <person name="Tettelin H."/>
            <person name="Glass J.I."/>
            <person name="Rusch D."/>
            <person name="Podicherti R."/>
            <person name="Tsui H.-C.T."/>
            <person name="Winkler M.E."/>
        </authorList>
    </citation>
    <scope>NUCLEOTIDE SEQUENCE</scope>
</reference>
<feature type="domain" description="CcmH/CycL/Ccl2/NrfF N-terminal" evidence="7">
    <location>
        <begin position="14"/>
        <end position="112"/>
    </location>
</feature>
<accession>A0A381R470</accession>
<comment type="similarity">
    <text evidence="1">Belongs to the CcmH/CycL/Ccl2/NrfF family.</text>
</comment>
<dbReference type="Pfam" id="PF03918">
    <property type="entry name" value="CcmH"/>
    <property type="match status" value="1"/>
</dbReference>
<keyword evidence="6" id="KW-0812">Transmembrane</keyword>
<dbReference type="GO" id="GO:0046872">
    <property type="term" value="F:metal ion binding"/>
    <property type="evidence" value="ECO:0007669"/>
    <property type="project" value="UniProtKB-KW"/>
</dbReference>
<dbReference type="InterPro" id="IPR038297">
    <property type="entry name" value="CcmH/CycL/NrfF/Ccl2_sf"/>
</dbReference>
<evidence type="ECO:0000256" key="1">
    <source>
        <dbReference type="ARBA" id="ARBA00010342"/>
    </source>
</evidence>
<dbReference type="Gene3D" id="1.25.40.10">
    <property type="entry name" value="Tetratricopeptide repeat domain"/>
    <property type="match status" value="1"/>
</dbReference>
<evidence type="ECO:0000256" key="5">
    <source>
        <dbReference type="ARBA" id="ARBA00023004"/>
    </source>
</evidence>
<gene>
    <name evidence="8" type="ORF">METZ01_LOCUS38878</name>
</gene>
<evidence type="ECO:0000256" key="2">
    <source>
        <dbReference type="ARBA" id="ARBA00022617"/>
    </source>
</evidence>
<protein>
    <recommendedName>
        <fullName evidence="7">CcmH/CycL/Ccl2/NrfF N-terminal domain-containing protein</fullName>
    </recommendedName>
</protein>
<dbReference type="InterPro" id="IPR005616">
    <property type="entry name" value="CcmH/CycL/Ccl2/NrfF_N"/>
</dbReference>
<feature type="transmembrane region" description="Helical" evidence="6">
    <location>
        <begin position="86"/>
        <end position="106"/>
    </location>
</feature>
<evidence type="ECO:0000256" key="3">
    <source>
        <dbReference type="ARBA" id="ARBA00022723"/>
    </source>
</evidence>
<dbReference type="SUPFAM" id="SSF48452">
    <property type="entry name" value="TPR-like"/>
    <property type="match status" value="1"/>
</dbReference>
<dbReference type="PANTHER" id="PTHR47870">
    <property type="entry name" value="CYTOCHROME C-TYPE BIOGENESIS PROTEIN CCMH"/>
    <property type="match status" value="1"/>
</dbReference>
<dbReference type="GO" id="GO:0005886">
    <property type="term" value="C:plasma membrane"/>
    <property type="evidence" value="ECO:0007669"/>
    <property type="project" value="TreeGrafter"/>
</dbReference>
<proteinExistence type="inferred from homology"/>
<dbReference type="CDD" id="cd16378">
    <property type="entry name" value="CcmH_N"/>
    <property type="match status" value="1"/>
</dbReference>
<keyword evidence="4" id="KW-0732">Signal</keyword>